<dbReference type="InterPro" id="IPR007712">
    <property type="entry name" value="RelE/ParE_toxin"/>
</dbReference>
<dbReference type="InterPro" id="IPR035093">
    <property type="entry name" value="RelE/ParE_toxin_dom_sf"/>
</dbReference>
<organism evidence="3 4">
    <name type="scientific">Pleionea mediterranea</name>
    <dbReference type="NCBI Taxonomy" id="523701"/>
    <lineage>
        <taxon>Bacteria</taxon>
        <taxon>Pseudomonadati</taxon>
        <taxon>Pseudomonadota</taxon>
        <taxon>Gammaproteobacteria</taxon>
        <taxon>Oceanospirillales</taxon>
        <taxon>Pleioneaceae</taxon>
        <taxon>Pleionea</taxon>
    </lineage>
</organism>
<dbReference type="AlphaFoldDB" id="A0A316FI21"/>
<dbReference type="OrthoDB" id="9798046at2"/>
<dbReference type="PANTHER" id="PTHR33755:SF5">
    <property type="entry name" value="TYPE II TOXIN-ANTITOXIN SYSTEM RELE_PARE FAMILY TOXIN"/>
    <property type="match status" value="1"/>
</dbReference>
<accession>A0A316FI21</accession>
<dbReference type="Pfam" id="PF05016">
    <property type="entry name" value="ParE_toxin"/>
    <property type="match status" value="1"/>
</dbReference>
<dbReference type="Gene3D" id="3.30.2310.20">
    <property type="entry name" value="RelE-like"/>
    <property type="match status" value="1"/>
</dbReference>
<protein>
    <submittedName>
        <fullName evidence="3">Plasmid stabilization system protein ParE</fullName>
    </submittedName>
</protein>
<dbReference type="EMBL" id="QGGU01000009">
    <property type="protein sequence ID" value="PWK48571.1"/>
    <property type="molecule type" value="Genomic_DNA"/>
</dbReference>
<dbReference type="Proteomes" id="UP000245790">
    <property type="component" value="Unassembled WGS sequence"/>
</dbReference>
<dbReference type="PANTHER" id="PTHR33755">
    <property type="entry name" value="TOXIN PARE1-RELATED"/>
    <property type="match status" value="1"/>
</dbReference>
<proteinExistence type="inferred from homology"/>
<evidence type="ECO:0000256" key="2">
    <source>
        <dbReference type="ARBA" id="ARBA00022649"/>
    </source>
</evidence>
<evidence type="ECO:0000256" key="1">
    <source>
        <dbReference type="ARBA" id="ARBA00006226"/>
    </source>
</evidence>
<comment type="similarity">
    <text evidence="1">Belongs to the RelE toxin family.</text>
</comment>
<gene>
    <name evidence="3" type="ORF">C8D97_109122</name>
</gene>
<comment type="caution">
    <text evidence="3">The sequence shown here is derived from an EMBL/GenBank/DDBJ whole genome shotgun (WGS) entry which is preliminary data.</text>
</comment>
<dbReference type="RefSeq" id="WP_109764242.1">
    <property type="nucleotide sequence ID" value="NZ_QGGU01000009.1"/>
</dbReference>
<evidence type="ECO:0000313" key="3">
    <source>
        <dbReference type="EMBL" id="PWK48571.1"/>
    </source>
</evidence>
<evidence type="ECO:0000313" key="4">
    <source>
        <dbReference type="Proteomes" id="UP000245790"/>
    </source>
</evidence>
<keyword evidence="4" id="KW-1185">Reference proteome</keyword>
<name>A0A316FI21_9GAMM</name>
<keyword evidence="2" id="KW-1277">Toxin-antitoxin system</keyword>
<sequence>MNISFSKSAIKDLEQIKEYYLEQGAPHIGIDFVTAIVEHVETLAKHPDIGRMVPEFNDELIRELIHVPFRVVYLRESKSIKVIRVWRSERILHLPK</sequence>
<reference evidence="3 4" key="1">
    <citation type="submission" date="2018-05" db="EMBL/GenBank/DDBJ databases">
        <title>Genomic Encyclopedia of Type Strains, Phase IV (KMG-IV): sequencing the most valuable type-strain genomes for metagenomic binning, comparative biology and taxonomic classification.</title>
        <authorList>
            <person name="Goeker M."/>
        </authorList>
    </citation>
    <scope>NUCLEOTIDE SEQUENCE [LARGE SCALE GENOMIC DNA]</scope>
    <source>
        <strain evidence="3 4">DSM 25350</strain>
    </source>
</reference>
<dbReference type="InterPro" id="IPR051803">
    <property type="entry name" value="TA_system_RelE-like_toxin"/>
</dbReference>